<keyword evidence="5" id="KW-0812">Transmembrane</keyword>
<organism evidence="10 11">
    <name type="scientific">Bifidobacterium jacchi</name>
    <dbReference type="NCBI Taxonomy" id="2490545"/>
    <lineage>
        <taxon>Bacteria</taxon>
        <taxon>Bacillati</taxon>
        <taxon>Actinomycetota</taxon>
        <taxon>Actinomycetes</taxon>
        <taxon>Bifidobacteriales</taxon>
        <taxon>Bifidobacteriaceae</taxon>
        <taxon>Bifidobacterium</taxon>
    </lineage>
</organism>
<dbReference type="Proteomes" id="UP000326336">
    <property type="component" value="Unassembled WGS sequence"/>
</dbReference>
<evidence type="ECO:0000259" key="9">
    <source>
        <dbReference type="Pfam" id="PF17802"/>
    </source>
</evidence>
<evidence type="ECO:0000256" key="6">
    <source>
        <dbReference type="SAM" id="SignalP"/>
    </source>
</evidence>
<dbReference type="NCBIfam" id="NF033902">
    <property type="entry name" value="iso_D2_wall_anc"/>
    <property type="match status" value="1"/>
</dbReference>
<feature type="domain" description="SpaA-like prealbumin fold" evidence="9">
    <location>
        <begin position="383"/>
        <end position="482"/>
    </location>
</feature>
<dbReference type="Pfam" id="PF00746">
    <property type="entry name" value="Gram_pos_anchor"/>
    <property type="match status" value="1"/>
</dbReference>
<keyword evidence="11" id="KW-1185">Reference proteome</keyword>
<dbReference type="Pfam" id="PF17802">
    <property type="entry name" value="SpaA"/>
    <property type="match status" value="1"/>
</dbReference>
<reference evidence="10 11" key="1">
    <citation type="journal article" date="2019" name="Int. J. Syst. Evol. Microbiol.">
        <title>Bifidobacterium jacchi sp. nov., isolated from the faeces of a baby common marmoset (Callithrix jacchus).</title>
        <authorList>
            <person name="Modesto M."/>
            <person name="Watanabe K."/>
            <person name="Arita M."/>
            <person name="Satti M."/>
            <person name="Oki K."/>
            <person name="Sciavilla P."/>
            <person name="Patavino C."/>
            <person name="Camma C."/>
            <person name="Michelini S."/>
            <person name="Sgorbati B."/>
            <person name="Mattarelli P."/>
        </authorList>
    </citation>
    <scope>NUCLEOTIDE SEQUENCE [LARGE SCALE GENOMIC DNA]</scope>
    <source>
        <strain evidence="10 11">MRM 9.3</strain>
    </source>
</reference>
<evidence type="ECO:0000313" key="11">
    <source>
        <dbReference type="Proteomes" id="UP000326336"/>
    </source>
</evidence>
<dbReference type="InterPro" id="IPR048052">
    <property type="entry name" value="FM1-like"/>
</dbReference>
<dbReference type="RefSeq" id="WP_151917204.1">
    <property type="nucleotide sequence ID" value="NZ_RQSP01000028.1"/>
</dbReference>
<evidence type="ECO:0000256" key="5">
    <source>
        <dbReference type="SAM" id="Phobius"/>
    </source>
</evidence>
<dbReference type="Gene3D" id="2.60.40.740">
    <property type="match status" value="1"/>
</dbReference>
<dbReference type="AlphaFoldDB" id="A0A5N5RGC3"/>
<dbReference type="InterPro" id="IPR019931">
    <property type="entry name" value="LPXTG_anchor"/>
</dbReference>
<feature type="domain" description="Gram-positive pilin backbone subunit 2 Cna-B-like" evidence="8">
    <location>
        <begin position="227"/>
        <end position="355"/>
    </location>
</feature>
<keyword evidence="5" id="KW-0472">Membrane</keyword>
<comment type="caution">
    <text evidence="10">The sequence shown here is derived from an EMBL/GenBank/DDBJ whole genome shotgun (WGS) entry which is preliminary data.</text>
</comment>
<dbReference type="InterPro" id="IPR032334">
    <property type="entry name" value="GramPos_pilinBB"/>
</dbReference>
<keyword evidence="1" id="KW-0134">Cell wall</keyword>
<keyword evidence="2" id="KW-0964">Secreted</keyword>
<sequence>MKSLKKIAAGALAAVAALGMAGLGATTASAADNASLTVSTADASFAGKTVNAYRMFDATVNGDAVAYTLNSDWEAFFSTSGLSDINCSDKTGAELNTCAYDAVSKLGDASNPTIDAFAQKASNWAQTKKVGSDPAAANASVAETATVSDQANDQGNYTASFSSLAYGYYLVAVPGVGNVNTANKYATLVPVTKAADTTATIKGSLPTVDKKVNVDGNAADTTNAKVGDTLTFTLTSTIPDMSAYDTYAFNFKDTLSAGLTFGSITSVVVKGAGQNGADITLEQGNDADAKDYTVTAPTADNNNLLTVTMNDFKAKQQANAGKSIVVTYTATLNENAVVGGEGNTNSATVEYSNNPLTGGKGESTPDIVRVYTYQFGIDKYTVKTGETGHTQLAGAKFTLTAKGGADAIKFVVKTTGSDTGSTVYRVAKDGETGATTELVTPASGRIDLTGLAKGEYVLTETEAPAGYNKLTKSIGVKVDGTEPTDGTDAAATITYTTDYTETNTTYDQTAANGIIGVENTTGPTLPGTGGMGTVLFTVFGVLIVALGAGWYVKSNRGKSRHSA</sequence>
<evidence type="ECO:0000256" key="2">
    <source>
        <dbReference type="ARBA" id="ARBA00022525"/>
    </source>
</evidence>
<evidence type="ECO:0000256" key="4">
    <source>
        <dbReference type="ARBA" id="ARBA00023088"/>
    </source>
</evidence>
<evidence type="ECO:0000256" key="1">
    <source>
        <dbReference type="ARBA" id="ARBA00022512"/>
    </source>
</evidence>
<dbReference type="InterPro" id="IPR013783">
    <property type="entry name" value="Ig-like_fold"/>
</dbReference>
<keyword evidence="4" id="KW-0572">Peptidoglycan-anchor</keyword>
<dbReference type="Pfam" id="PF16569">
    <property type="entry name" value="GramPos_pilinBB"/>
    <property type="match status" value="1"/>
</dbReference>
<accession>A0A5N5RGC3</accession>
<dbReference type="NCBIfam" id="TIGR04226">
    <property type="entry name" value="RrgB_K2N_iso_D2"/>
    <property type="match status" value="1"/>
</dbReference>
<feature type="transmembrane region" description="Helical" evidence="5">
    <location>
        <begin position="529"/>
        <end position="552"/>
    </location>
</feature>
<keyword evidence="3 6" id="KW-0732">Signal</keyword>
<feature type="signal peptide" evidence="6">
    <location>
        <begin position="1"/>
        <end position="30"/>
    </location>
</feature>
<name>A0A5N5RGC3_9BIFI</name>
<gene>
    <name evidence="10" type="ORF">EHS19_07820</name>
</gene>
<evidence type="ECO:0000259" key="7">
    <source>
        <dbReference type="Pfam" id="PF00746"/>
    </source>
</evidence>
<feature type="domain" description="Gram-positive cocci surface proteins LPxTG" evidence="7">
    <location>
        <begin position="518"/>
        <end position="557"/>
    </location>
</feature>
<dbReference type="EMBL" id="RQSP01000028">
    <property type="protein sequence ID" value="KAB5606316.1"/>
    <property type="molecule type" value="Genomic_DNA"/>
</dbReference>
<dbReference type="Gene3D" id="2.60.40.10">
    <property type="entry name" value="Immunoglobulins"/>
    <property type="match status" value="1"/>
</dbReference>
<keyword evidence="5" id="KW-1133">Transmembrane helix</keyword>
<dbReference type="InterPro" id="IPR026466">
    <property type="entry name" value="Fim_isopep_form_D2_dom"/>
</dbReference>
<dbReference type="GO" id="GO:0005975">
    <property type="term" value="P:carbohydrate metabolic process"/>
    <property type="evidence" value="ECO:0007669"/>
    <property type="project" value="UniProtKB-ARBA"/>
</dbReference>
<feature type="chain" id="PRO_5025037545" evidence="6">
    <location>
        <begin position="31"/>
        <end position="563"/>
    </location>
</feature>
<evidence type="ECO:0000313" key="10">
    <source>
        <dbReference type="EMBL" id="KAB5606316.1"/>
    </source>
</evidence>
<proteinExistence type="predicted"/>
<dbReference type="InterPro" id="IPR041033">
    <property type="entry name" value="SpaA_PFL_dom_1"/>
</dbReference>
<protein>
    <submittedName>
        <fullName evidence="10">Isopeptide-forming domain-containing fimbrial protein</fullName>
    </submittedName>
</protein>
<evidence type="ECO:0000256" key="3">
    <source>
        <dbReference type="ARBA" id="ARBA00022729"/>
    </source>
</evidence>
<evidence type="ECO:0000259" key="8">
    <source>
        <dbReference type="Pfam" id="PF16569"/>
    </source>
</evidence>
<dbReference type="OrthoDB" id="2199792at2"/>
<dbReference type="NCBIfam" id="TIGR01167">
    <property type="entry name" value="LPXTG_anchor"/>
    <property type="match status" value="1"/>
</dbReference>